<name>A0A7S2EAT5_TRICV</name>
<accession>A0A7S2EAT5</accession>
<dbReference type="InterPro" id="IPR036705">
    <property type="entry name" value="Ribosyl_crysJ1_sf"/>
</dbReference>
<dbReference type="Pfam" id="PF03747">
    <property type="entry name" value="ADP_ribosyl_GH"/>
    <property type="match status" value="1"/>
</dbReference>
<gene>
    <name evidence="1" type="ORF">OSIN01602_LOCUS2950</name>
</gene>
<dbReference type="SUPFAM" id="SSF101478">
    <property type="entry name" value="ADP-ribosylglycohydrolase"/>
    <property type="match status" value="1"/>
</dbReference>
<evidence type="ECO:0000313" key="1">
    <source>
        <dbReference type="EMBL" id="CAD9324655.1"/>
    </source>
</evidence>
<evidence type="ECO:0008006" key="2">
    <source>
        <dbReference type="Google" id="ProtNLM"/>
    </source>
</evidence>
<dbReference type="AlphaFoldDB" id="A0A7S2EAT5"/>
<protein>
    <recommendedName>
        <fullName evidence="2">ADP-ribosylglycohydrolase</fullName>
    </recommendedName>
</protein>
<proteinExistence type="predicted"/>
<organism evidence="1">
    <name type="scientific">Trieres chinensis</name>
    <name type="common">Marine centric diatom</name>
    <name type="synonym">Odontella sinensis</name>
    <dbReference type="NCBI Taxonomy" id="1514140"/>
    <lineage>
        <taxon>Eukaryota</taxon>
        <taxon>Sar</taxon>
        <taxon>Stramenopiles</taxon>
        <taxon>Ochrophyta</taxon>
        <taxon>Bacillariophyta</taxon>
        <taxon>Mediophyceae</taxon>
        <taxon>Biddulphiophycidae</taxon>
        <taxon>Eupodiscales</taxon>
        <taxon>Parodontellaceae</taxon>
        <taxon>Trieres</taxon>
    </lineage>
</organism>
<dbReference type="PANTHER" id="PTHR16222">
    <property type="entry name" value="ADP-RIBOSYLGLYCOHYDROLASE"/>
    <property type="match status" value="1"/>
</dbReference>
<dbReference type="InterPro" id="IPR005502">
    <property type="entry name" value="Ribosyl_crysJ1"/>
</dbReference>
<sequence length="433" mass="47017">MATVSPFTIGIRSSSRPFNRRAYGHRTLVTYSILSFLLLASSSLLSPLPIPSTAMTSSPSLHLESRLRGALWGLFSGDALAAPTHWYYGGYRQVKADYGPSGITDYVKPAEFLAGSILNKSNVNGGGRGSFDRANGVSIIGDVINHGKRGYWHPSKSYHYHATLQRGENTLEAQIARVLMRSVTSTGGTFDADHFRKAYVDFMTTPGSHNDTYASTCHRMFFANMIFKKLPPEKCPDNDRHNVDTIDGLVLPTVTILAMGGRIARGEDPVKVREEARVMAERTAGVTRNSSALERASGTWSDLLLDILAADEGADAQQSLNKAARSFGLRRMPVPNGRDEMSACYLDGSLPTLLDMISKYSRKGDAWTGLLANANVGGENVHRGAVLGAALGASVGEENLGPQEMLGGLYEREKLAEEIDAFVRAVTRIENDL</sequence>
<dbReference type="PANTHER" id="PTHR16222:SF34">
    <property type="entry name" value="ADP-RIBOSYLGLYCOHYDROLASE"/>
    <property type="match status" value="1"/>
</dbReference>
<reference evidence="1" key="1">
    <citation type="submission" date="2021-01" db="EMBL/GenBank/DDBJ databases">
        <authorList>
            <person name="Corre E."/>
            <person name="Pelletier E."/>
            <person name="Niang G."/>
            <person name="Scheremetjew M."/>
            <person name="Finn R."/>
            <person name="Kale V."/>
            <person name="Holt S."/>
            <person name="Cochrane G."/>
            <person name="Meng A."/>
            <person name="Brown T."/>
            <person name="Cohen L."/>
        </authorList>
    </citation>
    <scope>NUCLEOTIDE SEQUENCE</scope>
    <source>
        <strain evidence="1">Grunow 1884</strain>
    </source>
</reference>
<dbReference type="InterPro" id="IPR050792">
    <property type="entry name" value="ADP-ribosylglycohydrolase"/>
</dbReference>
<dbReference type="Gene3D" id="1.10.4080.10">
    <property type="entry name" value="ADP-ribosylation/Crystallin J1"/>
    <property type="match status" value="1"/>
</dbReference>
<dbReference type="EMBL" id="HBGO01005272">
    <property type="protein sequence ID" value="CAD9324655.1"/>
    <property type="molecule type" value="Transcribed_RNA"/>
</dbReference>